<dbReference type="Pfam" id="PF11699">
    <property type="entry name" value="CENP-C_C"/>
    <property type="match status" value="1"/>
</dbReference>
<feature type="compositionally biased region" description="Low complexity" evidence="7">
    <location>
        <begin position="307"/>
        <end position="327"/>
    </location>
</feature>
<dbReference type="GO" id="GO:0051382">
    <property type="term" value="P:kinetochore assembly"/>
    <property type="evidence" value="ECO:0007669"/>
    <property type="project" value="InterPro"/>
</dbReference>
<dbReference type="GO" id="GO:0019237">
    <property type="term" value="F:centromeric DNA binding"/>
    <property type="evidence" value="ECO:0007669"/>
    <property type="project" value="InterPro"/>
</dbReference>
<dbReference type="AlphaFoldDB" id="A0A517LMW6"/>
<evidence type="ECO:0000259" key="9">
    <source>
        <dbReference type="Pfam" id="PF15624"/>
    </source>
</evidence>
<comment type="function">
    <text evidence="5">Component of the kinetochore, a multiprotein complex that assembles on centromeric DNA and attaches chromosomes to spindle microtubules, mediating chromosome segregation and sister chromatid segregation during meiosis and mitosis. Component of the inner kinetochore constitutive centromere-associated network (CCAN), which serves as a structural platform for outer kinetochore assembly.</text>
</comment>
<feature type="region of interest" description="Disordered" evidence="7">
    <location>
        <begin position="1"/>
        <end position="553"/>
    </location>
</feature>
<evidence type="ECO:0000256" key="7">
    <source>
        <dbReference type="SAM" id="MobiDB-lite"/>
    </source>
</evidence>
<evidence type="ECO:0000256" key="5">
    <source>
        <dbReference type="ARBA" id="ARBA00057947"/>
    </source>
</evidence>
<dbReference type="PANTHER" id="PTHR16684:SF11">
    <property type="entry name" value="CENTROMERE PROTEIN C"/>
    <property type="match status" value="1"/>
</dbReference>
<dbReference type="InterPro" id="IPR025974">
    <property type="entry name" value="Mif2/CENP-C_cupin"/>
</dbReference>
<dbReference type="OrthoDB" id="1939643at2759"/>
<dbReference type="STRING" id="50376.A0A517LMW6"/>
<dbReference type="SUPFAM" id="SSF51182">
    <property type="entry name" value="RmlC-like cupins"/>
    <property type="match status" value="1"/>
</dbReference>
<dbReference type="InterPro" id="IPR014710">
    <property type="entry name" value="RmlC-like_jellyroll"/>
</dbReference>
<dbReference type="GO" id="GO:0051315">
    <property type="term" value="P:attachment of mitotic spindle microtubules to kinetochore"/>
    <property type="evidence" value="ECO:0007669"/>
    <property type="project" value="TreeGrafter"/>
</dbReference>
<evidence type="ECO:0000256" key="6">
    <source>
        <dbReference type="ARBA" id="ARBA00075033"/>
    </source>
</evidence>
<feature type="compositionally biased region" description="Polar residues" evidence="7">
    <location>
        <begin position="63"/>
        <end position="80"/>
    </location>
</feature>
<feature type="compositionally biased region" description="Acidic residues" evidence="7">
    <location>
        <begin position="356"/>
        <end position="373"/>
    </location>
</feature>
<evidence type="ECO:0000259" key="8">
    <source>
        <dbReference type="Pfam" id="PF11699"/>
    </source>
</evidence>
<feature type="compositionally biased region" description="Acidic residues" evidence="7">
    <location>
        <begin position="197"/>
        <end position="207"/>
    </location>
</feature>
<proteinExistence type="inferred from homology"/>
<evidence type="ECO:0000256" key="4">
    <source>
        <dbReference type="ARBA" id="ARBA00023242"/>
    </source>
</evidence>
<feature type="domain" description="Mif2 N-terminal" evidence="9">
    <location>
        <begin position="18"/>
        <end position="150"/>
    </location>
</feature>
<dbReference type="Pfam" id="PF15624">
    <property type="entry name" value="Mif2_N"/>
    <property type="match status" value="1"/>
</dbReference>
<sequence length="767" mass="84144">MAPANSPGRKKRDRDNQFFEVGVQGRKTGITLPVGQKDEHGIEDLDGIFSSPEKSPPRRVVNGRTTLSSSDMDLAQSSVPEPTEVLTTRRILKSSKTTFPPPMGRSPYKTNIGSSPRRQSSAAPLSQARLSLDRDDRASSHPAVSRRLDFSVNDVSTSVAQSPLRQPARRGKGPPRKDIYRLTASPGSLAGRNQDGDILEEEEEDATAPEHTIEPTMDTEDATEMPIHDDYQDEVPVMEDSIQLLDEEPDQLPLSSPSVPRRSRYHPAEPETTLEPGGGEEDSALSDSRRGTRKRTSLPNSDSVSSPAVIAKKPPVKKAPPQKMAAVSGRGRKGKSNLLVSAAAQPTEDSFPSPELPEETEVINHEESEDDSPIEQPVVAKKRGRAAKVVPAEEPDDSNAEVVAPKKRGRAPKPTPETREEPPDERPKTKKQGRLAKTTNGSTNGAALHATDDSASEPTQKKKRGRPARTEDETTRPTKKAKTTVKKPVAQSSKMGPPASKKPAPRAASESPIKRSTRAPSVASTAFPGGRSHTMLREATPFEEEGTRRTRSGRSVITPLEFWLGEKVEYERDGGKKILKKAEQIELPKLERGRATSAAPRRKRKAAASMDVFEEDEEMTLEDWEERKETIRVIVQRWDPVAGVTLEDEEEFAVAFGVNSLPVEMVGGSANFAFTKTHSSHFFGTGIIEIPPLGYKMRKNSRKMTMGFFMHTGKVEVMVADQDFTISKGGVFHVPRGNVYSIHNPSQEHTARIFFSQGCEMPAVVEE</sequence>
<gene>
    <name evidence="10" type="ORF">FKW77_005787</name>
</gene>
<keyword evidence="11" id="KW-1185">Reference proteome</keyword>
<feature type="compositionally biased region" description="Basic and acidic residues" evidence="7">
    <location>
        <begin position="416"/>
        <end position="427"/>
    </location>
</feature>
<keyword evidence="4" id="KW-0539">Nucleus</keyword>
<reference evidence="10 11" key="1">
    <citation type="submission" date="2019-07" db="EMBL/GenBank/DDBJ databases">
        <title>Finished genome of Venturia effusa.</title>
        <authorList>
            <person name="Young C.A."/>
            <person name="Cox M.P."/>
            <person name="Ganley A.R.D."/>
            <person name="David W.J."/>
        </authorList>
    </citation>
    <scope>NUCLEOTIDE SEQUENCE [LARGE SCALE GENOMIC DNA]</scope>
    <source>
        <strain evidence="11">albino</strain>
    </source>
</reference>
<evidence type="ECO:0000313" key="11">
    <source>
        <dbReference type="Proteomes" id="UP000316270"/>
    </source>
</evidence>
<dbReference type="FunFam" id="2.60.120.10:FF:000033">
    <property type="entry name" value="Centromere protein C 1"/>
    <property type="match status" value="1"/>
</dbReference>
<evidence type="ECO:0000313" key="10">
    <source>
        <dbReference type="EMBL" id="QDS76983.1"/>
    </source>
</evidence>
<comment type="subcellular location">
    <subcellularLocation>
        <location evidence="1">Nucleus</location>
    </subcellularLocation>
</comment>
<feature type="compositionally biased region" description="Low complexity" evidence="7">
    <location>
        <begin position="497"/>
        <end position="511"/>
    </location>
</feature>
<evidence type="ECO:0000256" key="2">
    <source>
        <dbReference type="ARBA" id="ARBA00010291"/>
    </source>
</evidence>
<dbReference type="InterPro" id="IPR028386">
    <property type="entry name" value="CENP-C/Mif2/cnp3"/>
</dbReference>
<dbReference type="GO" id="GO:0051455">
    <property type="term" value="P:spindle attachment to meiosis I kinetochore"/>
    <property type="evidence" value="ECO:0007669"/>
    <property type="project" value="TreeGrafter"/>
</dbReference>
<evidence type="ECO:0000256" key="3">
    <source>
        <dbReference type="ARBA" id="ARBA00023125"/>
    </source>
</evidence>
<dbReference type="EMBL" id="CP042200">
    <property type="protein sequence ID" value="QDS76983.1"/>
    <property type="molecule type" value="Genomic_DNA"/>
</dbReference>
<dbReference type="Proteomes" id="UP000316270">
    <property type="component" value="Chromosome 16"/>
</dbReference>
<feature type="compositionally biased region" description="Polar residues" evidence="7">
    <location>
        <begin position="297"/>
        <end position="306"/>
    </location>
</feature>
<dbReference type="PANTHER" id="PTHR16684">
    <property type="entry name" value="CENTROMERE PROTEIN C"/>
    <property type="match status" value="1"/>
</dbReference>
<feature type="compositionally biased region" description="Polar residues" evidence="7">
    <location>
        <begin position="153"/>
        <end position="164"/>
    </location>
</feature>
<organism evidence="10 11">
    <name type="scientific">Venturia effusa</name>
    <dbReference type="NCBI Taxonomy" id="50376"/>
    <lineage>
        <taxon>Eukaryota</taxon>
        <taxon>Fungi</taxon>
        <taxon>Dikarya</taxon>
        <taxon>Ascomycota</taxon>
        <taxon>Pezizomycotina</taxon>
        <taxon>Dothideomycetes</taxon>
        <taxon>Pleosporomycetidae</taxon>
        <taxon>Venturiales</taxon>
        <taxon>Venturiaceae</taxon>
        <taxon>Venturia</taxon>
    </lineage>
</organism>
<evidence type="ECO:0000256" key="1">
    <source>
        <dbReference type="ARBA" id="ARBA00004123"/>
    </source>
</evidence>
<dbReference type="InterPro" id="IPR028929">
    <property type="entry name" value="Mif2_N"/>
</dbReference>
<accession>A0A517LMW6</accession>
<comment type="similarity">
    <text evidence="2">Belongs to the CENP-C/MIF2 family.</text>
</comment>
<keyword evidence="3" id="KW-0238">DNA-binding</keyword>
<name>A0A517LMW6_9PEZI</name>
<dbReference type="GO" id="GO:0000776">
    <property type="term" value="C:kinetochore"/>
    <property type="evidence" value="ECO:0007669"/>
    <property type="project" value="InterPro"/>
</dbReference>
<dbReference type="InterPro" id="IPR011051">
    <property type="entry name" value="RmlC_Cupin_sf"/>
</dbReference>
<feature type="compositionally biased region" description="Polar residues" evidence="7">
    <location>
        <begin position="108"/>
        <end position="124"/>
    </location>
</feature>
<feature type="domain" description="Mif2/CENP-C cupin" evidence="8">
    <location>
        <begin position="672"/>
        <end position="757"/>
    </location>
</feature>
<protein>
    <recommendedName>
        <fullName evidence="6">CENP-C homolog</fullName>
    </recommendedName>
</protein>
<dbReference type="Gene3D" id="2.60.120.10">
    <property type="entry name" value="Jelly Rolls"/>
    <property type="match status" value="1"/>
</dbReference>
<dbReference type="GO" id="GO:0005634">
    <property type="term" value="C:nucleus"/>
    <property type="evidence" value="ECO:0007669"/>
    <property type="project" value="UniProtKB-SubCell"/>
</dbReference>